<dbReference type="PANTHER" id="PTHR11289">
    <property type="entry name" value="BREAST CANCER TYPE 2 SUSCEPTIBILITY PROTEIN BRCA2"/>
    <property type="match status" value="1"/>
</dbReference>
<dbReference type="OrthoDB" id="21095at2759"/>
<feature type="compositionally biased region" description="Basic residues" evidence="6">
    <location>
        <begin position="1024"/>
        <end position="1036"/>
    </location>
</feature>
<dbReference type="GO" id="GO:0000724">
    <property type="term" value="P:double-strand break repair via homologous recombination"/>
    <property type="evidence" value="ECO:0007669"/>
    <property type="project" value="InterPro"/>
</dbReference>
<dbReference type="InterPro" id="IPR015252">
    <property type="entry name" value="BRCA2_hlx"/>
</dbReference>
<feature type="region of interest" description="Disordered" evidence="6">
    <location>
        <begin position="939"/>
        <end position="962"/>
    </location>
</feature>
<dbReference type="STRING" id="104421.E2A3F8"/>
<keyword evidence="5" id="KW-0234">DNA repair</keyword>
<evidence type="ECO:0000256" key="1">
    <source>
        <dbReference type="ARBA" id="ARBA00022737"/>
    </source>
</evidence>
<dbReference type="CDD" id="cd04493">
    <property type="entry name" value="BRCA2DBD_OB1"/>
    <property type="match status" value="1"/>
</dbReference>
<keyword evidence="9" id="KW-1185">Reference proteome</keyword>
<gene>
    <name evidence="8" type="ORF">EAG_13973</name>
</gene>
<dbReference type="InterPro" id="IPR015205">
    <property type="entry name" value="Tower_dom"/>
</dbReference>
<evidence type="ECO:0000256" key="2">
    <source>
        <dbReference type="ARBA" id="ARBA00022763"/>
    </source>
</evidence>
<evidence type="ECO:0000313" key="9">
    <source>
        <dbReference type="Proteomes" id="UP000000311"/>
    </source>
</evidence>
<dbReference type="SUPFAM" id="SSF81872">
    <property type="entry name" value="BRCA2 helical domain"/>
    <property type="match status" value="1"/>
</dbReference>
<dbReference type="EMBL" id="GL436428">
    <property type="protein sequence ID" value="EFN72022.1"/>
    <property type="molecule type" value="Genomic_DNA"/>
</dbReference>
<feature type="compositionally biased region" description="Acidic residues" evidence="6">
    <location>
        <begin position="1509"/>
        <end position="1518"/>
    </location>
</feature>
<dbReference type="GO" id="GO:0005634">
    <property type="term" value="C:nucleus"/>
    <property type="evidence" value="ECO:0007669"/>
    <property type="project" value="TreeGrafter"/>
</dbReference>
<feature type="compositionally biased region" description="Acidic residues" evidence="6">
    <location>
        <begin position="8"/>
        <end position="19"/>
    </location>
</feature>
<dbReference type="OMA" id="NLVPARW"/>
<evidence type="ECO:0000256" key="5">
    <source>
        <dbReference type="ARBA" id="ARBA00023204"/>
    </source>
</evidence>
<dbReference type="Pfam" id="PF09104">
    <property type="entry name" value="BRCA-2_OB3"/>
    <property type="match status" value="1"/>
</dbReference>
<dbReference type="SUPFAM" id="SSF50249">
    <property type="entry name" value="Nucleic acid-binding proteins"/>
    <property type="match status" value="3"/>
</dbReference>
<dbReference type="GO" id="GO:0003677">
    <property type="term" value="F:DNA binding"/>
    <property type="evidence" value="ECO:0007669"/>
    <property type="project" value="UniProtKB-KW"/>
</dbReference>
<dbReference type="InterPro" id="IPR036315">
    <property type="entry name" value="BRCA2_hlx_sf"/>
</dbReference>
<name>E2A3F8_CAMFO</name>
<organism evidence="9">
    <name type="scientific">Camponotus floridanus</name>
    <name type="common">Florida carpenter ant</name>
    <dbReference type="NCBI Taxonomy" id="104421"/>
    <lineage>
        <taxon>Eukaryota</taxon>
        <taxon>Metazoa</taxon>
        <taxon>Ecdysozoa</taxon>
        <taxon>Arthropoda</taxon>
        <taxon>Hexapoda</taxon>
        <taxon>Insecta</taxon>
        <taxon>Pterygota</taxon>
        <taxon>Neoptera</taxon>
        <taxon>Endopterygota</taxon>
        <taxon>Hymenoptera</taxon>
        <taxon>Apocrita</taxon>
        <taxon>Aculeata</taxon>
        <taxon>Formicoidea</taxon>
        <taxon>Formicidae</taxon>
        <taxon>Formicinae</taxon>
        <taxon>Camponotus</taxon>
    </lineage>
</organism>
<feature type="compositionally biased region" description="Polar residues" evidence="6">
    <location>
        <begin position="948"/>
        <end position="957"/>
    </location>
</feature>
<evidence type="ECO:0000256" key="4">
    <source>
        <dbReference type="ARBA" id="ARBA00023172"/>
    </source>
</evidence>
<feature type="compositionally biased region" description="Basic and acidic residues" evidence="6">
    <location>
        <begin position="983"/>
        <end position="993"/>
    </location>
</feature>
<reference evidence="8 9" key="1">
    <citation type="journal article" date="2010" name="Science">
        <title>Genomic comparison of the ants Camponotus floridanus and Harpegnathos saltator.</title>
        <authorList>
            <person name="Bonasio R."/>
            <person name="Zhang G."/>
            <person name="Ye C."/>
            <person name="Mutti N.S."/>
            <person name="Fang X."/>
            <person name="Qin N."/>
            <person name="Donahue G."/>
            <person name="Yang P."/>
            <person name="Li Q."/>
            <person name="Li C."/>
            <person name="Zhang P."/>
            <person name="Huang Z."/>
            <person name="Berger S.L."/>
            <person name="Reinberg D."/>
            <person name="Wang J."/>
            <person name="Liebig J."/>
        </authorList>
    </citation>
    <scope>NUCLEOTIDE SEQUENCE [LARGE SCALE GENOMIC DNA]</scope>
    <source>
        <strain evidence="9">C129</strain>
    </source>
</reference>
<evidence type="ECO:0000259" key="7">
    <source>
        <dbReference type="SMART" id="SM01341"/>
    </source>
</evidence>
<dbReference type="InParanoid" id="E2A3F8"/>
<keyword evidence="3" id="KW-0238">DNA-binding</keyword>
<dbReference type="InterPro" id="IPR015188">
    <property type="entry name" value="BRCA2_OB_3"/>
</dbReference>
<dbReference type="Gene3D" id="2.40.50.140">
    <property type="entry name" value="Nucleic acid-binding proteins"/>
    <property type="match status" value="4"/>
</dbReference>
<dbReference type="Pfam" id="PF09169">
    <property type="entry name" value="BRCA-2_helical"/>
    <property type="match status" value="1"/>
</dbReference>
<dbReference type="PROSITE" id="PS50138">
    <property type="entry name" value="BRCA2_REPEAT"/>
    <property type="match status" value="9"/>
</dbReference>
<sequence length="1899" mass="212124">MDISIIDNTEDESDELFSDDEQKKEIKRDGLILNRLETPSSSKMTSSDDIPHAPLSLLPLLSKINEQWTSDFETPQAQPYIKLLTSATKKTEETPKLEQHTPDISTVKSIDKIISDSPVIAEESRASRRRSKRSKRRIFETSISIDPVIVKNNENVTINVSLDAPSTSENINSTVQNSVTNVAEPISNILEDCQLKVFSEIENSCNNEDLDNHANTASDSLDTSTQEFFKNASFSNIDQVCFNTFDNQTAQSMMHCNERIEDIDKERNIEENKTIGFFTARGASINVSKQAVLKAKRLFADAFDIDENHAQNYESFAKRNSNEQKNKYLSSFSFNTTSIDITKEILSKSELQFTEQLKNCDKMHITDCEKTFINKSSNKEVNMVPILFSTASGAPINISKEALTKANILLADELEKNNDKLIKCSKTSSTDRDSTKNVTLSLFSTASGNTISISEKSLAKAKMLLEDESEKENDIIKNYEKSFTGGNSTKSNNVTSSLFSTAGGKPINISKTSLTKAKILLADTSEKENDILIKYSDKSFIDGDSTKPNNMTLFSTAAGKAINISEKSLAKAKILLADELEKENNVIKNSEKSLTDENSIKPNNITSSLFSTADGKPINISEKSLAKAKILLADELEKENNVIKNSEKSLTDENSIKPNNITSSLFSTADGKPINISEKSLAKAKILLTESEKENDIIKNYEKSFTGGNSTKSNNVTSSLFSTAGGKPINISKTSLTKAKILLADTSEKENDTLIKYSEKSFTDGNPVKNYMTLPLFSTTDNKSINISEKSPAKAKILLAGESRNENDILEKYSKRSTTDENFMKPNNMTLPLFSTAGGKSINISEKSLAKAKILFAEQLDTTVEQIKQYNIHNSSISSHIAPNEKIKRCDLKIPCGEFYLESDQEITVSNNALFKSQTFFSNNHPDNNSSDLKFTSLQKRNSDSDENTPLSRNSSFDSKKARLSNEYQARKLFSDNLSIDNDENRNLDEKKQANSTINSVLRSPERDAVESEMDAGSPVLGTHSRKRKDLGHRRDKYSALRASKITLDDVKNVASRENVTFCNNINVNESDIEVQKSTQMEKQKAESNTEWNEYGDTQLMMHFVDESARILQDRLTAALDQEKIITAKRRHGSKQSIGHLYRYKQVNSNARLSLREIGNGAPPVPFSYQELINRQISPNILAITAATATSYTFRCSDFYGAEVARTNVRGIPMEDDARLILDENGYVGIWEFLRAFLASPGVDPNLVPARWVENHYRWIVWKLASMDRMKFGSAELPRALTPSRVMAQLKYRYDREIDQFQRSAIRRILEKDDVASKRMILCVSSIVENNNVSTEVGKSPRIGVPKWRIELTDGWYSIPICIDIGLVKSISTGKIKEGTKLVVSGAELLNCDQGFYPLEAPATVCLKLHTNSTRRARWYAKLGYAPRSGPIPIKLCNVCPSGGLIGKMTIIVARVYPTLYHEKTASGDSIVRNAKCEEKAQSTYEQQCLSKIETFYANAEKDFQEGLTDETELDEDYGSSSQESASKKRRSEELLQELHQKKERFMQDIQSKLRDNLPGPRQVSQLLKVRVCDENVNAILSVWSPSEEVVSALKEGAHVSLYNVIASGKRGTELQLTGRRSSIFKPVKVHDTSYPARVHTSFSELANFEFAPPYGEFDTVGFVCCVGPAPYGMKDFEVVHLAYPKTDSNDSLYLSILFWQGIASYGYTDILTVGSIVACSNLEWRRATSWNVPAAYCTDKTIFTCNPRRNHLYESFENLQNLITDPIKYTERCTLALNVELQKKSTPTHYVAGKSTPIKMYNSIISSVDKRLIDYTSPLAAPKLGVGSSPSFIAANPSIQRRLEKLQYYGEPPELSPLILRKSKRVSLNFQSPVRTTKDTSSTKQSGDPSSSDTSEKQ</sequence>
<evidence type="ECO:0000313" key="8">
    <source>
        <dbReference type="EMBL" id="EFN72022.1"/>
    </source>
</evidence>
<feature type="region of interest" description="Disordered" evidence="6">
    <location>
        <begin position="1509"/>
        <end position="1533"/>
    </location>
</feature>
<keyword evidence="2" id="KW-0227">DNA damage</keyword>
<feature type="domain" description="Tower" evidence="7">
    <location>
        <begin position="1462"/>
        <end position="1501"/>
    </location>
</feature>
<dbReference type="InterPro" id="IPR015187">
    <property type="entry name" value="BRCA2_OB_1"/>
</dbReference>
<dbReference type="Proteomes" id="UP000000311">
    <property type="component" value="Unassembled WGS sequence"/>
</dbReference>
<dbReference type="SMART" id="SM01341">
    <property type="entry name" value="Tower"/>
    <property type="match status" value="1"/>
</dbReference>
<evidence type="ECO:0000256" key="3">
    <source>
        <dbReference type="ARBA" id="ARBA00023125"/>
    </source>
</evidence>
<feature type="region of interest" description="Disordered" evidence="6">
    <location>
        <begin position="1"/>
        <end position="24"/>
    </location>
</feature>
<dbReference type="InterPro" id="IPR002093">
    <property type="entry name" value="BRCA2_repeat"/>
</dbReference>
<proteinExistence type="predicted"/>
<dbReference type="InterPro" id="IPR012340">
    <property type="entry name" value="NA-bd_OB-fold"/>
</dbReference>
<feature type="region of interest" description="Disordered" evidence="6">
    <location>
        <begin position="1871"/>
        <end position="1899"/>
    </location>
</feature>
<dbReference type="PANTHER" id="PTHR11289:SF0">
    <property type="entry name" value="BREAST CANCER TYPE 2 SUSCEPTIBILITY PROTEIN"/>
    <property type="match status" value="1"/>
</dbReference>
<dbReference type="GO" id="GO:0006355">
    <property type="term" value="P:regulation of DNA-templated transcription"/>
    <property type="evidence" value="ECO:0007669"/>
    <property type="project" value="TreeGrafter"/>
</dbReference>
<dbReference type="Pfam" id="PF09103">
    <property type="entry name" value="BRCA-2_OB1"/>
    <property type="match status" value="1"/>
</dbReference>
<feature type="region of interest" description="Disordered" evidence="6">
    <location>
        <begin position="980"/>
        <end position="1036"/>
    </location>
</feature>
<dbReference type="InterPro" id="IPR015525">
    <property type="entry name" value="BRCA2"/>
</dbReference>
<accession>E2A3F8</accession>
<dbReference type="Pfam" id="PF00634">
    <property type="entry name" value="BRCA2"/>
    <property type="match status" value="7"/>
</dbReference>
<keyword evidence="4" id="KW-0233">DNA recombination</keyword>
<protein>
    <submittedName>
        <fullName evidence="8">Breast cancer type 2 susceptibility protein-like protein</fullName>
    </submittedName>
</protein>
<keyword evidence="1" id="KW-0677">Repeat</keyword>
<evidence type="ECO:0000256" key="6">
    <source>
        <dbReference type="SAM" id="MobiDB-lite"/>
    </source>
</evidence>